<dbReference type="Proteomes" id="UP001165960">
    <property type="component" value="Unassembled WGS sequence"/>
</dbReference>
<evidence type="ECO:0000313" key="1">
    <source>
        <dbReference type="EMBL" id="KAJ9071356.1"/>
    </source>
</evidence>
<gene>
    <name evidence="1" type="ORF">DSO57_1037765</name>
</gene>
<protein>
    <submittedName>
        <fullName evidence="1">Uncharacterized protein</fullName>
    </submittedName>
</protein>
<sequence>MNPGNDGKDDQVRFKVHEVLPKSPSRSIRSRASRNLEPVKNGETPVNNNETQPLLTISVLSYTAEDPTYLEFKNVEEGQEGDGFTPRAKSVDPDLRQKRNTWASPGFKPPSVDGIPPYSGSRRYSKSQKGSAAPSLRLPSQWISRTNRGYDQNKKDLVQENNGIRVWYDDYTTIDWIHDYVKERVRLRRIRSIPGFRGWLINTFDASQAWILVTLIGVCCGCIAAGIDVGTEFLSDLKSGYCTSNFFYNRSFCCWGKEESRGCPEWQRWSKVFNMASPYSVEWFDFAAYFSFAVLFALCAALLVYYTAEPFPSSKKRKKDVFKYYAAGSGIPEVKTILGGFVMRGFLGLQTLWVKSVGLTLVVSSGMSLGKEGPLVHIACCMGNVLCRIFEKYNYNEGKRREILSASSAAGVAVAFGAPIGGVLFSLEEVSYYFPSKTMWRSFLCALIAAMTLKIINPFRTGKIVLFQVTFDQQWHTFELLTFLIIGVFGGVYGAMFCKLNVMWAKLRRRSWMGRRPVLEVLMVVSLSASLNYFNKFTRMSATELIAELFEECTGLSNRGDGLCVSQLANYSTFVWSLSLTILEKFLLTVITFGIKTPAGIFVPSMAVGACFGRILGLFAQHWQQMYPAHWIFESCGEPGVNCFTPGVYAMVGATAALAGVTRMTVSLVVIMFELTGSLTYALPIMLSVMVSKWVGDALEKPSIYDNLIELNNYPFLDNKREYIHTQGLTHILERDLDVIRTEEENTVGRLNSKLNALAESGYPDGGFPILDGTHLVGYIASNDLEHALEIATIPDDTALCHFRTGAPEDTPNNMAPYMDLAPLSISINASMEVVLELFIKLGVRYLCVTENSQFVGVIHKKRLLGYLHDLGDS</sequence>
<name>A0ACC2T9W4_9FUNG</name>
<dbReference type="EMBL" id="QTSX02003263">
    <property type="protein sequence ID" value="KAJ9071356.1"/>
    <property type="molecule type" value="Genomic_DNA"/>
</dbReference>
<accession>A0ACC2T9W4</accession>
<keyword evidence="2" id="KW-1185">Reference proteome</keyword>
<proteinExistence type="predicted"/>
<reference evidence="1" key="1">
    <citation type="submission" date="2022-04" db="EMBL/GenBank/DDBJ databases">
        <title>Genome of the entomopathogenic fungus Entomophthora muscae.</title>
        <authorList>
            <person name="Elya C."/>
            <person name="Lovett B.R."/>
            <person name="Lee E."/>
            <person name="Macias A.M."/>
            <person name="Hajek A.E."/>
            <person name="De Bivort B.L."/>
            <person name="Kasson M.T."/>
            <person name="De Fine Licht H.H."/>
            <person name="Stajich J.E."/>
        </authorList>
    </citation>
    <scope>NUCLEOTIDE SEQUENCE</scope>
    <source>
        <strain evidence="1">Berkeley</strain>
    </source>
</reference>
<organism evidence="1 2">
    <name type="scientific">Entomophthora muscae</name>
    <dbReference type="NCBI Taxonomy" id="34485"/>
    <lineage>
        <taxon>Eukaryota</taxon>
        <taxon>Fungi</taxon>
        <taxon>Fungi incertae sedis</taxon>
        <taxon>Zoopagomycota</taxon>
        <taxon>Entomophthoromycotina</taxon>
        <taxon>Entomophthoromycetes</taxon>
        <taxon>Entomophthorales</taxon>
        <taxon>Entomophthoraceae</taxon>
        <taxon>Entomophthora</taxon>
    </lineage>
</organism>
<evidence type="ECO:0000313" key="2">
    <source>
        <dbReference type="Proteomes" id="UP001165960"/>
    </source>
</evidence>
<comment type="caution">
    <text evidence="1">The sequence shown here is derived from an EMBL/GenBank/DDBJ whole genome shotgun (WGS) entry which is preliminary data.</text>
</comment>